<dbReference type="Proteomes" id="UP000198657">
    <property type="component" value="Unassembled WGS sequence"/>
</dbReference>
<dbReference type="EMBL" id="FODN01000001">
    <property type="protein sequence ID" value="SEN78815.1"/>
    <property type="molecule type" value="Genomic_DNA"/>
</dbReference>
<protein>
    <submittedName>
        <fullName evidence="1">Uncharacterized protein</fullName>
    </submittedName>
</protein>
<keyword evidence="2" id="KW-1185">Reference proteome</keyword>
<evidence type="ECO:0000313" key="1">
    <source>
        <dbReference type="EMBL" id="SEN78815.1"/>
    </source>
</evidence>
<dbReference type="STRING" id="604089.SAMN04487942_0965"/>
<evidence type="ECO:0000313" key="2">
    <source>
        <dbReference type="Proteomes" id="UP000198657"/>
    </source>
</evidence>
<organism evidence="1 2">
    <name type="scientific">Flavobacterium sinopsychrotolerans</name>
    <dbReference type="NCBI Taxonomy" id="604089"/>
    <lineage>
        <taxon>Bacteria</taxon>
        <taxon>Pseudomonadati</taxon>
        <taxon>Bacteroidota</taxon>
        <taxon>Flavobacteriia</taxon>
        <taxon>Flavobacteriales</taxon>
        <taxon>Flavobacteriaceae</taxon>
        <taxon>Flavobacterium</taxon>
    </lineage>
</organism>
<proteinExistence type="predicted"/>
<gene>
    <name evidence="1" type="ORF">SAMN04487942_0965</name>
</gene>
<dbReference type="AlphaFoldDB" id="A0A1H8JEF9"/>
<reference evidence="2" key="1">
    <citation type="submission" date="2016-10" db="EMBL/GenBank/DDBJ databases">
        <authorList>
            <person name="Varghese N."/>
            <person name="Submissions S."/>
        </authorList>
    </citation>
    <scope>NUCLEOTIDE SEQUENCE [LARGE SCALE GENOMIC DNA]</scope>
    <source>
        <strain evidence="2">CGMCC 1.8704</strain>
    </source>
</reference>
<accession>A0A1H8JEF9</accession>
<dbReference type="RefSeq" id="WP_091166372.1">
    <property type="nucleotide sequence ID" value="NZ_CBCSFM010000001.1"/>
</dbReference>
<sequence length="99" mass="11137">MKNLLFGLVATVVFSVSGFASEKSLPKSNELTTINSVEQVNLSLKSHNLEISNLKYDENNTVCGFTLSYTDKNDNWSTQYDCTGMTMGDIMNFLMIFFQ</sequence>
<dbReference type="OrthoDB" id="1353854at2"/>
<name>A0A1H8JEF9_9FLAO</name>